<dbReference type="AlphaFoldDB" id="A0A8D8IC70"/>
<proteinExistence type="predicted"/>
<reference evidence="4" key="1">
    <citation type="submission" date="2021-05" db="EMBL/GenBank/DDBJ databases">
        <authorList>
            <person name="Alioto T."/>
            <person name="Alioto T."/>
            <person name="Gomez Garrido J."/>
        </authorList>
    </citation>
    <scope>NUCLEOTIDE SEQUENCE</scope>
</reference>
<dbReference type="Gene3D" id="3.40.50.1820">
    <property type="entry name" value="alpha/beta hydrolase"/>
    <property type="match status" value="1"/>
</dbReference>
<dbReference type="InterPro" id="IPR002018">
    <property type="entry name" value="CarbesteraseB"/>
</dbReference>
<dbReference type="Pfam" id="PF00135">
    <property type="entry name" value="COesterase"/>
    <property type="match status" value="1"/>
</dbReference>
<dbReference type="InterPro" id="IPR029058">
    <property type="entry name" value="AB_hydrolase_fold"/>
</dbReference>
<dbReference type="SUPFAM" id="SSF53474">
    <property type="entry name" value="alpha/beta-Hydrolases"/>
    <property type="match status" value="1"/>
</dbReference>
<evidence type="ECO:0000256" key="2">
    <source>
        <dbReference type="SAM" id="SignalP"/>
    </source>
</evidence>
<name>A0A8D8IC70_CULPI</name>
<sequence>MWLLAVVAICCNLLHPTVAQPFPSIVNITGLGSVQGSIGYTAWTNRTIYQFQGIPFAEAPTGALRFQVNSSSMVGIVNIEDLPLEASSETRRVGWNLGRIATRHSLPPNIGRLCQRSERGLSDGVSVLQ</sequence>
<accession>A0A8D8IC70</accession>
<evidence type="ECO:0000256" key="1">
    <source>
        <dbReference type="ARBA" id="ARBA00023180"/>
    </source>
</evidence>
<evidence type="ECO:0000313" key="4">
    <source>
        <dbReference type="EMBL" id="CAG6549491.1"/>
    </source>
</evidence>
<feature type="chain" id="PRO_5033669562" evidence="2">
    <location>
        <begin position="20"/>
        <end position="129"/>
    </location>
</feature>
<dbReference type="EMBL" id="HBUE01241126">
    <property type="protein sequence ID" value="CAG6549491.1"/>
    <property type="molecule type" value="Transcribed_RNA"/>
</dbReference>
<feature type="domain" description="Carboxylesterase type B" evidence="3">
    <location>
        <begin position="25"/>
        <end position="67"/>
    </location>
</feature>
<feature type="signal peptide" evidence="2">
    <location>
        <begin position="1"/>
        <end position="19"/>
    </location>
</feature>
<protein>
    <submittedName>
        <fullName evidence="4">(northern house mosquito) hypothetical protein</fullName>
    </submittedName>
</protein>
<dbReference type="EMBL" id="HBUE01348173">
    <property type="protein sequence ID" value="CAG6601762.1"/>
    <property type="molecule type" value="Transcribed_RNA"/>
</dbReference>
<keyword evidence="2" id="KW-0732">Signal</keyword>
<organism evidence="4">
    <name type="scientific">Culex pipiens</name>
    <name type="common">House mosquito</name>
    <dbReference type="NCBI Taxonomy" id="7175"/>
    <lineage>
        <taxon>Eukaryota</taxon>
        <taxon>Metazoa</taxon>
        <taxon>Ecdysozoa</taxon>
        <taxon>Arthropoda</taxon>
        <taxon>Hexapoda</taxon>
        <taxon>Insecta</taxon>
        <taxon>Pterygota</taxon>
        <taxon>Neoptera</taxon>
        <taxon>Endopterygota</taxon>
        <taxon>Diptera</taxon>
        <taxon>Nematocera</taxon>
        <taxon>Culicoidea</taxon>
        <taxon>Culicidae</taxon>
        <taxon>Culicinae</taxon>
        <taxon>Culicini</taxon>
        <taxon>Culex</taxon>
        <taxon>Culex</taxon>
    </lineage>
</organism>
<evidence type="ECO:0000259" key="3">
    <source>
        <dbReference type="Pfam" id="PF00135"/>
    </source>
</evidence>
<keyword evidence="1" id="KW-0325">Glycoprotein</keyword>